<dbReference type="Pfam" id="PF14117">
    <property type="entry name" value="DUF4287"/>
    <property type="match status" value="1"/>
</dbReference>
<gene>
    <name evidence="2" type="ORF">J4G33_13565</name>
</gene>
<evidence type="ECO:0000313" key="2">
    <source>
        <dbReference type="EMBL" id="MBO1752836.1"/>
    </source>
</evidence>
<accession>A0A939LQY5</accession>
<dbReference type="Proteomes" id="UP000664209">
    <property type="component" value="Unassembled WGS sequence"/>
</dbReference>
<dbReference type="AlphaFoldDB" id="A0A939LQY5"/>
<evidence type="ECO:0000256" key="1">
    <source>
        <dbReference type="SAM" id="MobiDB-lite"/>
    </source>
</evidence>
<protein>
    <submittedName>
        <fullName evidence="2">DUF4287 domain-containing protein</fullName>
    </submittedName>
</protein>
<dbReference type="InterPro" id="IPR025629">
    <property type="entry name" value="DUF4287"/>
</dbReference>
<sequence>MSFQAYLDTIEDRTGQTPRQLLAIAHDKGLDGPEAKAGDVVAWLAADYGLGRGHAMAMWHVISKGPAIDPKHVGSTGSHRDESATLWLDGKATRPA</sequence>
<organism evidence="2 3">
    <name type="scientific">Actinotalea soli</name>
    <dbReference type="NCBI Taxonomy" id="2819234"/>
    <lineage>
        <taxon>Bacteria</taxon>
        <taxon>Bacillati</taxon>
        <taxon>Actinomycetota</taxon>
        <taxon>Actinomycetes</taxon>
        <taxon>Micrococcales</taxon>
        <taxon>Cellulomonadaceae</taxon>
        <taxon>Actinotalea</taxon>
    </lineage>
</organism>
<evidence type="ECO:0000313" key="3">
    <source>
        <dbReference type="Proteomes" id="UP000664209"/>
    </source>
</evidence>
<dbReference type="RefSeq" id="WP_208056528.1">
    <property type="nucleotide sequence ID" value="NZ_JAGEMK010000008.1"/>
</dbReference>
<reference evidence="2" key="1">
    <citation type="submission" date="2021-03" db="EMBL/GenBank/DDBJ databases">
        <title>Actinotalea soli sp. nov., isolated from soil.</title>
        <authorList>
            <person name="Ping W."/>
            <person name="Zhang J."/>
        </authorList>
    </citation>
    <scope>NUCLEOTIDE SEQUENCE</scope>
    <source>
        <strain evidence="2">BY-33</strain>
    </source>
</reference>
<comment type="caution">
    <text evidence="2">The sequence shown here is derived from an EMBL/GenBank/DDBJ whole genome shotgun (WGS) entry which is preliminary data.</text>
</comment>
<proteinExistence type="predicted"/>
<dbReference type="EMBL" id="JAGEMK010000008">
    <property type="protein sequence ID" value="MBO1752836.1"/>
    <property type="molecule type" value="Genomic_DNA"/>
</dbReference>
<feature type="region of interest" description="Disordered" evidence="1">
    <location>
        <begin position="70"/>
        <end position="96"/>
    </location>
</feature>
<keyword evidence="3" id="KW-1185">Reference proteome</keyword>
<name>A0A939LQY5_9CELL</name>